<dbReference type="Proteomes" id="UP001431572">
    <property type="component" value="Chromosome 1"/>
</dbReference>
<dbReference type="Pfam" id="PF03237">
    <property type="entry name" value="Terminase_6N"/>
    <property type="match status" value="1"/>
</dbReference>
<evidence type="ECO:0000313" key="6">
    <source>
        <dbReference type="Proteomes" id="UP000521676"/>
    </source>
</evidence>
<evidence type="ECO:0000256" key="1">
    <source>
        <dbReference type="ARBA" id="ARBA00022612"/>
    </source>
</evidence>
<evidence type="ECO:0000256" key="2">
    <source>
        <dbReference type="SAM" id="MobiDB-lite"/>
    </source>
</evidence>
<dbReference type="Gene3D" id="3.40.50.300">
    <property type="entry name" value="P-loop containing nucleotide triphosphate hydrolases"/>
    <property type="match status" value="1"/>
</dbReference>
<dbReference type="InterPro" id="IPR027417">
    <property type="entry name" value="P-loop_NTPase"/>
</dbReference>
<evidence type="ECO:0000259" key="3">
    <source>
        <dbReference type="Pfam" id="PF17289"/>
    </source>
</evidence>
<dbReference type="Pfam" id="PF17289">
    <property type="entry name" value="Terminase_6C"/>
    <property type="match status" value="1"/>
</dbReference>
<evidence type="ECO:0000313" key="5">
    <source>
        <dbReference type="EMBL" id="WJW65816.1"/>
    </source>
</evidence>
<dbReference type="EMBL" id="JACATZ010000001">
    <property type="protein sequence ID" value="NWJ46448.1"/>
    <property type="molecule type" value="Genomic_DNA"/>
</dbReference>
<evidence type="ECO:0000313" key="4">
    <source>
        <dbReference type="EMBL" id="NWJ46448.1"/>
    </source>
</evidence>
<organism evidence="4 6">
    <name type="scientific">Candidatus Chlorohelix allophototropha</name>
    <dbReference type="NCBI Taxonomy" id="3003348"/>
    <lineage>
        <taxon>Bacteria</taxon>
        <taxon>Bacillati</taxon>
        <taxon>Chloroflexota</taxon>
        <taxon>Chloroflexia</taxon>
        <taxon>Candidatus Chloroheliales</taxon>
        <taxon>Candidatus Chloroheliaceae</taxon>
        <taxon>Candidatus Chlorohelix</taxon>
    </lineage>
</organism>
<accession>A0A8T7LWS7</accession>
<reference evidence="5" key="2">
    <citation type="journal article" date="2024" name="Nature">
        <title>Anoxygenic phototroph of the Chloroflexota uses a type I reaction centre.</title>
        <authorList>
            <person name="Tsuji J.M."/>
            <person name="Shaw N.A."/>
            <person name="Nagashima S."/>
            <person name="Venkiteswaran J.J."/>
            <person name="Schiff S.L."/>
            <person name="Watanabe T."/>
            <person name="Fukui M."/>
            <person name="Hanada S."/>
            <person name="Tank M."/>
            <person name="Neufeld J.D."/>
        </authorList>
    </citation>
    <scope>NUCLEOTIDE SEQUENCE</scope>
    <source>
        <strain evidence="5">L227-S17</strain>
    </source>
</reference>
<reference evidence="4 6" key="1">
    <citation type="submission" date="2020-06" db="EMBL/GenBank/DDBJ databases">
        <title>Anoxygenic phototrophic Chloroflexota member uses a Type I reaction center.</title>
        <authorList>
            <person name="Tsuji J.M."/>
            <person name="Shaw N.A."/>
            <person name="Nagashima S."/>
            <person name="Venkiteswaran J."/>
            <person name="Schiff S.L."/>
            <person name="Hanada S."/>
            <person name="Tank M."/>
            <person name="Neufeld J.D."/>
        </authorList>
    </citation>
    <scope>NUCLEOTIDE SEQUENCE [LARGE SCALE GENOMIC DNA]</scope>
    <source>
        <strain evidence="4">L227-S17</strain>
    </source>
</reference>
<proteinExistence type="predicted"/>
<keyword evidence="7" id="KW-1185">Reference proteome</keyword>
<feature type="region of interest" description="Disordered" evidence="2">
    <location>
        <begin position="452"/>
        <end position="474"/>
    </location>
</feature>
<keyword evidence="1" id="KW-1188">Viral release from host cell</keyword>
<dbReference type="Proteomes" id="UP000521676">
    <property type="component" value="Unassembled WGS sequence"/>
</dbReference>
<dbReference type="AlphaFoldDB" id="A0A8T7LWS7"/>
<sequence>MSKEELVQFLTELDNLEALAGSLEPPKKEDTGWVEWEVQARPNQLPPQGNWRYWLILSGRGWGKTKTGANWVISQVRSGKCKRIALVGATAADVRDVMIEGESGIMASSPPWFKPRYIPSLRRLVWANGAIATTYSAEEPERLRGPQHDGAWVDELGAWRHMRMQNTWDMMQLGLRLGDNPQCVITTTPKPNALIRELTKMPHTYLTKGSTYDNRANLAEGFFTDIIKKYEGTRLGRQELDAEILDDTPGALWTIDTIDKYRVEAVPQLVKLVIGIDPSITAIDDSSNETGIITAGLGANQHIYIMNDASMVATPYKWGLTAIQLYHEYMANAIIAESNQGGLMVEHTLRTVELDGKKIGKDVVIKLVKATQGKRSRAEPVSSMYEQGRVHHIGYYPELESQMTTWLPGEDSPDRMDALVWACAELNPNLYRVFHAAAGGTRPNPNVPLPATNTPPLRMPQAGRITKPNNKRIF</sequence>
<dbReference type="InterPro" id="IPR035421">
    <property type="entry name" value="Terminase_6C"/>
</dbReference>
<dbReference type="EMBL" id="CP128399">
    <property type="protein sequence ID" value="WJW65816.1"/>
    <property type="molecule type" value="Genomic_DNA"/>
</dbReference>
<evidence type="ECO:0000313" key="7">
    <source>
        <dbReference type="Proteomes" id="UP001431572"/>
    </source>
</evidence>
<name>A0A8T7LWS7_9CHLR</name>
<dbReference type="RefSeq" id="WP_341467701.1">
    <property type="nucleotide sequence ID" value="NZ_CP128399.1"/>
</dbReference>
<feature type="domain" description="Terminase large subunit gp17-like C-terminal" evidence="3">
    <location>
        <begin position="321"/>
        <end position="424"/>
    </location>
</feature>
<gene>
    <name evidence="4" type="ORF">HXX08_11265</name>
    <name evidence="5" type="ORF">OZ401_001595</name>
</gene>
<protein>
    <submittedName>
        <fullName evidence="4">DNA-packaging protein</fullName>
    </submittedName>
    <submittedName>
        <fullName evidence="5">Terminase family protein</fullName>
    </submittedName>
</protein>